<dbReference type="SUPFAM" id="SSF75304">
    <property type="entry name" value="Amidase signature (AS) enzymes"/>
    <property type="match status" value="1"/>
</dbReference>
<reference evidence="2 3" key="1">
    <citation type="submission" date="2014-03" db="EMBL/GenBank/DDBJ databases">
        <title>Draft genome of the hookworm Oesophagostomum dentatum.</title>
        <authorList>
            <person name="Mitreva M."/>
        </authorList>
    </citation>
    <scope>NUCLEOTIDE SEQUENCE [LARGE SCALE GENOMIC DNA]</scope>
    <source>
        <strain evidence="2 3">OD-Hann</strain>
    </source>
</reference>
<organism evidence="2 3">
    <name type="scientific">Oesophagostomum dentatum</name>
    <name type="common">Nodular worm</name>
    <dbReference type="NCBI Taxonomy" id="61180"/>
    <lineage>
        <taxon>Eukaryota</taxon>
        <taxon>Metazoa</taxon>
        <taxon>Ecdysozoa</taxon>
        <taxon>Nematoda</taxon>
        <taxon>Chromadorea</taxon>
        <taxon>Rhabditida</taxon>
        <taxon>Rhabditina</taxon>
        <taxon>Rhabditomorpha</taxon>
        <taxon>Strongyloidea</taxon>
        <taxon>Strongylidae</taxon>
        <taxon>Oesophagostomum</taxon>
    </lineage>
</organism>
<name>A0A0B1T3W3_OESDE</name>
<protein>
    <recommendedName>
        <fullName evidence="1">Amidase domain-containing protein</fullName>
    </recommendedName>
</protein>
<evidence type="ECO:0000313" key="3">
    <source>
        <dbReference type="Proteomes" id="UP000053660"/>
    </source>
</evidence>
<dbReference type="InterPro" id="IPR023631">
    <property type="entry name" value="Amidase_dom"/>
</dbReference>
<evidence type="ECO:0000313" key="2">
    <source>
        <dbReference type="EMBL" id="KHJ90841.1"/>
    </source>
</evidence>
<feature type="domain" description="Amidase" evidence="1">
    <location>
        <begin position="32"/>
        <end position="222"/>
    </location>
</feature>
<dbReference type="AlphaFoldDB" id="A0A0B1T3W3"/>
<proteinExistence type="predicted"/>
<sequence>MGGRRALDLHLRDKVDFSKIRFFYMEGVRHTPTVQYLSCEMRAALLKAVSHFEEKFDIEAICLDLPLLTKAIEMSFASMQAEGSPKISEIFMSLKGDRGNLNWLKELPKVLSGKSVHTPGALLFAFIESTDRTCEEEKAEHLHLRDRLSRQISELLGSDGILLFPSWPITAPYHHQGIFAPFDFAYTCVFNALTLPALQCPIGLDSKGLPLGVQLVASYNCEWLLIAAAQQLSNAFGGWTPVWK</sequence>
<accession>A0A0B1T3W3</accession>
<dbReference type="Proteomes" id="UP000053660">
    <property type="component" value="Unassembled WGS sequence"/>
</dbReference>
<dbReference type="InterPro" id="IPR052739">
    <property type="entry name" value="FAAH2"/>
</dbReference>
<dbReference type="Pfam" id="PF01425">
    <property type="entry name" value="Amidase"/>
    <property type="match status" value="1"/>
</dbReference>
<evidence type="ECO:0000259" key="1">
    <source>
        <dbReference type="Pfam" id="PF01425"/>
    </source>
</evidence>
<dbReference type="PANTHER" id="PTHR43372:SF4">
    <property type="entry name" value="FATTY-ACID AMIDE HYDROLASE 2"/>
    <property type="match status" value="1"/>
</dbReference>
<dbReference type="Gene3D" id="3.90.1300.10">
    <property type="entry name" value="Amidase signature (AS) domain"/>
    <property type="match status" value="1"/>
</dbReference>
<keyword evidence="3" id="KW-1185">Reference proteome</keyword>
<dbReference type="EMBL" id="KN552605">
    <property type="protein sequence ID" value="KHJ90841.1"/>
    <property type="molecule type" value="Genomic_DNA"/>
</dbReference>
<dbReference type="GO" id="GO:0012505">
    <property type="term" value="C:endomembrane system"/>
    <property type="evidence" value="ECO:0007669"/>
    <property type="project" value="TreeGrafter"/>
</dbReference>
<gene>
    <name evidence="2" type="ORF">OESDEN_09303</name>
</gene>
<dbReference type="OrthoDB" id="6428749at2759"/>
<dbReference type="PANTHER" id="PTHR43372">
    <property type="entry name" value="FATTY-ACID AMIDE HYDROLASE"/>
    <property type="match status" value="1"/>
</dbReference>
<dbReference type="InterPro" id="IPR036928">
    <property type="entry name" value="AS_sf"/>
</dbReference>